<accession>A0A067CJ61</accession>
<dbReference type="GO" id="GO:0003924">
    <property type="term" value="F:GTPase activity"/>
    <property type="evidence" value="ECO:0007669"/>
    <property type="project" value="TreeGrafter"/>
</dbReference>
<evidence type="ECO:0000256" key="8">
    <source>
        <dbReference type="ARBA" id="ARBA00023134"/>
    </source>
</evidence>
<feature type="domain" description="DNA endonuclease activator Ctp1 C-terminal" evidence="11">
    <location>
        <begin position="455"/>
        <end position="485"/>
    </location>
</feature>
<evidence type="ECO:0000313" key="13">
    <source>
        <dbReference type="Proteomes" id="UP000030745"/>
    </source>
</evidence>
<keyword evidence="9" id="KW-0539">Nucleus</keyword>
<dbReference type="InterPro" id="IPR030228">
    <property type="entry name" value="Gpn3"/>
</dbReference>
<feature type="compositionally biased region" description="Low complexity" evidence="10">
    <location>
        <begin position="399"/>
        <end position="419"/>
    </location>
</feature>
<dbReference type="GeneID" id="24127828"/>
<evidence type="ECO:0000256" key="4">
    <source>
        <dbReference type="ARBA" id="ARBA00014587"/>
    </source>
</evidence>
<dbReference type="Pfam" id="PF03029">
    <property type="entry name" value="ATP_bind_1"/>
    <property type="match status" value="1"/>
</dbReference>
<evidence type="ECO:0000256" key="6">
    <source>
        <dbReference type="ARBA" id="ARBA00022763"/>
    </source>
</evidence>
<dbReference type="Gene3D" id="3.40.50.300">
    <property type="entry name" value="P-loop containing nucleotide triphosphate hydrolases"/>
    <property type="match status" value="1"/>
</dbReference>
<dbReference type="VEuPathDB" id="FungiDB:SPRG_05432"/>
<keyword evidence="7" id="KW-0378">Hydrolase</keyword>
<evidence type="ECO:0000256" key="3">
    <source>
        <dbReference type="ARBA" id="ARBA00005290"/>
    </source>
</evidence>
<dbReference type="PANTHER" id="PTHR21231:SF7">
    <property type="entry name" value="GPN-LOOP GTPASE 3"/>
    <property type="match status" value="1"/>
</dbReference>
<dbReference type="OrthoDB" id="5839at2759"/>
<dbReference type="STRING" id="695850.A0A067CJ61"/>
<name>A0A067CJ61_SAPPC</name>
<evidence type="ECO:0000256" key="5">
    <source>
        <dbReference type="ARBA" id="ARBA00022741"/>
    </source>
</evidence>
<keyword evidence="8" id="KW-0342">GTP-binding</keyword>
<dbReference type="SUPFAM" id="SSF52540">
    <property type="entry name" value="P-loop containing nucleoside triphosphate hydrolases"/>
    <property type="match status" value="1"/>
</dbReference>
<dbReference type="Proteomes" id="UP000030745">
    <property type="component" value="Unassembled WGS sequence"/>
</dbReference>
<comment type="function">
    <text evidence="1">Small GTPase required for proper localization of RNA polymerase II (RNAPII). May act at an RNAP assembly step prior to nuclear import.</text>
</comment>
<feature type="domain" description="DNA endonuclease activator Ctp1 C-terminal" evidence="11">
    <location>
        <begin position="493"/>
        <end position="518"/>
    </location>
</feature>
<feature type="compositionally biased region" description="Low complexity" evidence="10">
    <location>
        <begin position="314"/>
        <end position="331"/>
    </location>
</feature>
<dbReference type="InterPro" id="IPR027417">
    <property type="entry name" value="P-loop_NTPase"/>
</dbReference>
<dbReference type="KEGG" id="spar:SPRG_05432"/>
<protein>
    <recommendedName>
        <fullName evidence="4">GPN-loop GTPase 3</fullName>
    </recommendedName>
</protein>
<evidence type="ECO:0000256" key="9">
    <source>
        <dbReference type="ARBA" id="ARBA00023242"/>
    </source>
</evidence>
<organism evidence="12 13">
    <name type="scientific">Saprolegnia parasitica (strain CBS 223.65)</name>
    <dbReference type="NCBI Taxonomy" id="695850"/>
    <lineage>
        <taxon>Eukaryota</taxon>
        <taxon>Sar</taxon>
        <taxon>Stramenopiles</taxon>
        <taxon>Oomycota</taxon>
        <taxon>Saprolegniomycetes</taxon>
        <taxon>Saprolegniales</taxon>
        <taxon>Saprolegniaceae</taxon>
        <taxon>Saprolegnia</taxon>
    </lineage>
</organism>
<dbReference type="EMBL" id="KK583207">
    <property type="protein sequence ID" value="KDO29190.1"/>
    <property type="molecule type" value="Genomic_DNA"/>
</dbReference>
<keyword evidence="13" id="KW-1185">Reference proteome</keyword>
<dbReference type="RefSeq" id="XP_012200067.1">
    <property type="nucleotide sequence ID" value="XM_012344677.1"/>
</dbReference>
<dbReference type="PANTHER" id="PTHR21231">
    <property type="entry name" value="XPA-BINDING PROTEIN 1-RELATED"/>
    <property type="match status" value="1"/>
</dbReference>
<evidence type="ECO:0000256" key="10">
    <source>
        <dbReference type="SAM" id="MobiDB-lite"/>
    </source>
</evidence>
<gene>
    <name evidence="12" type="ORF">SPRG_05432</name>
</gene>
<dbReference type="GO" id="GO:0005525">
    <property type="term" value="F:GTP binding"/>
    <property type="evidence" value="ECO:0007669"/>
    <property type="project" value="UniProtKB-KW"/>
</dbReference>
<evidence type="ECO:0000259" key="11">
    <source>
        <dbReference type="Pfam" id="PF08573"/>
    </source>
</evidence>
<dbReference type="GO" id="GO:0005634">
    <property type="term" value="C:nucleus"/>
    <property type="evidence" value="ECO:0007669"/>
    <property type="project" value="UniProtKB-SubCell"/>
</dbReference>
<dbReference type="CDD" id="cd17872">
    <property type="entry name" value="GPN3"/>
    <property type="match status" value="1"/>
</dbReference>
<comment type="subcellular location">
    <subcellularLocation>
        <location evidence="2">Nucleus</location>
    </subcellularLocation>
</comment>
<dbReference type="InterPro" id="IPR013882">
    <property type="entry name" value="Ctp1_C"/>
</dbReference>
<dbReference type="InterPro" id="IPR004130">
    <property type="entry name" value="Gpn"/>
</dbReference>
<evidence type="ECO:0000256" key="7">
    <source>
        <dbReference type="ARBA" id="ARBA00022801"/>
    </source>
</evidence>
<proteinExistence type="inferred from homology"/>
<feature type="region of interest" description="Disordered" evidence="10">
    <location>
        <begin position="309"/>
        <end position="453"/>
    </location>
</feature>
<keyword evidence="5" id="KW-0547">Nucleotide-binding</keyword>
<reference evidence="12 13" key="1">
    <citation type="journal article" date="2013" name="PLoS Genet.">
        <title>Distinctive expansion of potential virulence genes in the genome of the oomycete fish pathogen Saprolegnia parasitica.</title>
        <authorList>
            <person name="Jiang R.H."/>
            <person name="de Bruijn I."/>
            <person name="Haas B.J."/>
            <person name="Belmonte R."/>
            <person name="Lobach L."/>
            <person name="Christie J."/>
            <person name="van den Ackerveken G."/>
            <person name="Bottin A."/>
            <person name="Bulone V."/>
            <person name="Diaz-Moreno S.M."/>
            <person name="Dumas B."/>
            <person name="Fan L."/>
            <person name="Gaulin E."/>
            <person name="Govers F."/>
            <person name="Grenville-Briggs L.J."/>
            <person name="Horner N.R."/>
            <person name="Levin J.Z."/>
            <person name="Mammella M."/>
            <person name="Meijer H.J."/>
            <person name="Morris P."/>
            <person name="Nusbaum C."/>
            <person name="Oome S."/>
            <person name="Phillips A.J."/>
            <person name="van Rooyen D."/>
            <person name="Rzeszutek E."/>
            <person name="Saraiva M."/>
            <person name="Secombes C.J."/>
            <person name="Seidl M.F."/>
            <person name="Snel B."/>
            <person name="Stassen J.H."/>
            <person name="Sykes S."/>
            <person name="Tripathy S."/>
            <person name="van den Berg H."/>
            <person name="Vega-Arreguin J.C."/>
            <person name="Wawra S."/>
            <person name="Young S.K."/>
            <person name="Zeng Q."/>
            <person name="Dieguez-Uribeondo J."/>
            <person name="Russ C."/>
            <person name="Tyler B.M."/>
            <person name="van West P."/>
        </authorList>
    </citation>
    <scope>NUCLEOTIDE SEQUENCE [LARGE SCALE GENOMIC DNA]</scope>
    <source>
        <strain evidence="12 13">CBS 223.65</strain>
    </source>
</reference>
<dbReference type="Pfam" id="PF08573">
    <property type="entry name" value="SAE2"/>
    <property type="match status" value="2"/>
</dbReference>
<dbReference type="AlphaFoldDB" id="A0A067CJ61"/>
<keyword evidence="6" id="KW-0227">DNA damage</keyword>
<dbReference type="GO" id="GO:0006281">
    <property type="term" value="P:DNA repair"/>
    <property type="evidence" value="ECO:0007669"/>
    <property type="project" value="InterPro"/>
</dbReference>
<evidence type="ECO:0000256" key="2">
    <source>
        <dbReference type="ARBA" id="ARBA00004123"/>
    </source>
</evidence>
<comment type="similarity">
    <text evidence="3">Belongs to the GPN-loop GTPase family.</text>
</comment>
<sequence>MRCCQIVMGPAGTGKSTYCKNMHEHCATTGRMTYVVNLDPAAETFDYPVAFDIRDLISLEDVMEELGYGPNGGLVYCMEYLIQNLDWLQDLLVEYSDDDYFIFDCPGQIELYSHLPVMKSLCAALGDWGFSICGVYLIDSLFISDPSKFISGVLCSLSAMVQLELPHVNVLTKCDLADELEIEKYLDPSSGYLLESLTQATNDKWQPLSRAVCNVINDYSMVAFVPMNITDEGSMDVVLQHIDHAINYGEDLEPKSAAWEAERAELQQQVRVHKTEASVLAKRFRLLQQTLQEQQVVLEKYQRALRRLQKAKKTPPTETTTLEPAKTTTAANPTEMAFPKRTETSAPRPAETKVPKTLRAQTFAAIRQAASPGRDVPFKRKRTRDEDDLTAPVHRAKPSAHSSTSSRHRPSTAAPSSARPSPPALPSTVAARPAYENVQRPENRPTTTGTKPYGYIEVVRKRDERAALPGHACSQCAEYFAALGEGFEGQRDLCSRHRARFEPYSTPEDFWRLTFPDSM</sequence>
<evidence type="ECO:0000313" key="12">
    <source>
        <dbReference type="EMBL" id="KDO29190.1"/>
    </source>
</evidence>
<evidence type="ECO:0000256" key="1">
    <source>
        <dbReference type="ARBA" id="ARBA00002411"/>
    </source>
</evidence>
<dbReference type="FunFam" id="3.40.50.300:FF:000616">
    <property type="entry name" value="GPN-loop GTPase 3"/>
    <property type="match status" value="1"/>
</dbReference>